<dbReference type="PROSITE" id="PS51841">
    <property type="entry name" value="LTD"/>
    <property type="match status" value="1"/>
</dbReference>
<accession>A0ABD5TXS1</accession>
<feature type="compositionally biased region" description="Low complexity" evidence="1">
    <location>
        <begin position="36"/>
        <end position="66"/>
    </location>
</feature>
<dbReference type="InterPro" id="IPR001279">
    <property type="entry name" value="Metallo-B-lactamas"/>
</dbReference>
<dbReference type="PROSITE" id="PS51257">
    <property type="entry name" value="PROKAR_LIPOPROTEIN"/>
    <property type="match status" value="1"/>
</dbReference>
<dbReference type="SMART" id="SM00849">
    <property type="entry name" value="Lactamase_B"/>
    <property type="match status" value="1"/>
</dbReference>
<dbReference type="SUPFAM" id="SSF56281">
    <property type="entry name" value="Metallo-hydrolase/oxidoreductase"/>
    <property type="match status" value="1"/>
</dbReference>
<proteinExistence type="predicted"/>
<dbReference type="Pfam" id="PF00932">
    <property type="entry name" value="LTD"/>
    <property type="match status" value="1"/>
</dbReference>
<dbReference type="Gene3D" id="3.60.15.10">
    <property type="entry name" value="Ribonuclease Z/Hydroxyacylglutathione hydrolase-like"/>
    <property type="match status" value="1"/>
</dbReference>
<keyword evidence="4" id="KW-1185">Reference proteome</keyword>
<dbReference type="RefSeq" id="WP_379693009.1">
    <property type="nucleotide sequence ID" value="NZ_JBHSXH010000009.1"/>
</dbReference>
<evidence type="ECO:0000259" key="2">
    <source>
        <dbReference type="PROSITE" id="PS51841"/>
    </source>
</evidence>
<protein>
    <submittedName>
        <fullName evidence="3">Lamin tail domain-containing protein</fullName>
    </submittedName>
</protein>
<feature type="compositionally biased region" description="Pro residues" evidence="1">
    <location>
        <begin position="384"/>
        <end position="398"/>
    </location>
</feature>
<organism evidence="3 4">
    <name type="scientific">Halopelagius fulvigenes</name>
    <dbReference type="NCBI Taxonomy" id="1198324"/>
    <lineage>
        <taxon>Archaea</taxon>
        <taxon>Methanobacteriati</taxon>
        <taxon>Methanobacteriota</taxon>
        <taxon>Stenosarchaea group</taxon>
        <taxon>Halobacteria</taxon>
        <taxon>Halobacteriales</taxon>
        <taxon>Haloferacaceae</taxon>
    </lineage>
</organism>
<dbReference type="AlphaFoldDB" id="A0ABD5TXS1"/>
<dbReference type="Pfam" id="PF00753">
    <property type="entry name" value="Lactamase_B"/>
    <property type="match status" value="1"/>
</dbReference>
<dbReference type="Gene3D" id="2.60.40.1260">
    <property type="entry name" value="Lamin Tail domain"/>
    <property type="match status" value="1"/>
</dbReference>
<dbReference type="PANTHER" id="PTHR30619">
    <property type="entry name" value="DNA INTERNALIZATION/COMPETENCE PROTEIN COMEC/REC2"/>
    <property type="match status" value="1"/>
</dbReference>
<reference evidence="3 4" key="1">
    <citation type="journal article" date="2019" name="Int. J. Syst. Evol. Microbiol.">
        <title>The Global Catalogue of Microorganisms (GCM) 10K type strain sequencing project: providing services to taxonomists for standard genome sequencing and annotation.</title>
        <authorList>
            <consortium name="The Broad Institute Genomics Platform"/>
            <consortium name="The Broad Institute Genome Sequencing Center for Infectious Disease"/>
            <person name="Wu L."/>
            <person name="Ma J."/>
        </authorList>
    </citation>
    <scope>NUCLEOTIDE SEQUENCE [LARGE SCALE GENOMIC DNA]</scope>
    <source>
        <strain evidence="3 4">YIM 94188</strain>
    </source>
</reference>
<dbReference type="InterPro" id="IPR001322">
    <property type="entry name" value="Lamin_tail_dom"/>
</dbReference>
<feature type="region of interest" description="Disordered" evidence="1">
    <location>
        <begin position="333"/>
        <end position="403"/>
    </location>
</feature>
<dbReference type="InterPro" id="IPR036866">
    <property type="entry name" value="RibonucZ/Hydroxyglut_hydro"/>
</dbReference>
<dbReference type="Proteomes" id="UP001596408">
    <property type="component" value="Unassembled WGS sequence"/>
</dbReference>
<feature type="region of interest" description="Disordered" evidence="1">
    <location>
        <begin position="27"/>
        <end position="67"/>
    </location>
</feature>
<dbReference type="InterPro" id="IPR052159">
    <property type="entry name" value="Competence_DNA_uptake"/>
</dbReference>
<dbReference type="EMBL" id="JBHSXH010000009">
    <property type="protein sequence ID" value="MFC6824277.1"/>
    <property type="molecule type" value="Genomic_DNA"/>
</dbReference>
<gene>
    <name evidence="3" type="ORF">ACFQEV_04605</name>
</gene>
<name>A0ABD5TXS1_9EURY</name>
<dbReference type="InterPro" id="IPR036415">
    <property type="entry name" value="Lamin_tail_dom_sf"/>
</dbReference>
<evidence type="ECO:0000313" key="4">
    <source>
        <dbReference type="Proteomes" id="UP001596408"/>
    </source>
</evidence>
<dbReference type="SUPFAM" id="SSF74853">
    <property type="entry name" value="Lamin A/C globular tail domain"/>
    <property type="match status" value="1"/>
</dbReference>
<comment type="caution">
    <text evidence="3">The sequence shown here is derived from an EMBL/GenBank/DDBJ whole genome shotgun (WGS) entry which is preliminary data.</text>
</comment>
<feature type="compositionally biased region" description="Low complexity" evidence="1">
    <location>
        <begin position="371"/>
        <end position="383"/>
    </location>
</feature>
<evidence type="ECO:0000313" key="3">
    <source>
        <dbReference type="EMBL" id="MFC6824277.1"/>
    </source>
</evidence>
<feature type="domain" description="LTD" evidence="2">
    <location>
        <begin position="387"/>
        <end position="512"/>
    </location>
</feature>
<evidence type="ECO:0000256" key="1">
    <source>
        <dbReference type="SAM" id="MobiDB-lite"/>
    </source>
</evidence>
<dbReference type="CDD" id="cd07731">
    <property type="entry name" value="ComA-like_MBL-fold"/>
    <property type="match status" value="1"/>
</dbReference>
<sequence>MTSPRAVVTFVVVLSLVVAGCVGQGSTAAAPEDAVTTPSAATNAPTDAPAATDGSTPSATPSSSAAGGNGSLEVHFINVGQGSSVLVVSPSGETMLIDSGDWRDDGEDVLRYLERQNVSRIDHLVTTHADADHIGGHAAVIEHYETEKGGVGAVYDPGIPAASATYERYLDAVERHDVPLYEVAANDTIPFAGVNATVLAPPESPLAEGDRNENSVVLSIRNDSRSPGFLLPGDAENDGEAYLTRQYEERLNATVLQAGHHGSRSSTSDALLDESSPRVAVVSSAYDSRYGHPHNETLGRLASRSIPTYWTATHGNVVLVEDGDELVVKTQQNATTNPLELRSAPPVEPGTGPNVTERSRLSLSTGGDGDGTTTPADTATPTESPTPTPTATPTPTPAPSDSASISLAEVNADAAGDENENLDDEYVVFRNTGDSAADLSGWTVEDAAGHTYAFPEGFTLGAGESVTLRTGTDEDTETDLYWGSQRAVWNNGGDTVTLRDESGAVVFEEAYP</sequence>
<dbReference type="InterPro" id="IPR035681">
    <property type="entry name" value="ComA-like_MBL"/>
</dbReference>
<dbReference type="PANTHER" id="PTHR30619:SF1">
    <property type="entry name" value="RECOMBINATION PROTEIN 2"/>
    <property type="match status" value="1"/>
</dbReference>